<reference evidence="2 3" key="1">
    <citation type="submission" date="2019-02" db="EMBL/GenBank/DDBJ databases">
        <title>Genome sequencing of the rare red list fungi Antrodiella citrinella (Flaviporus citrinellus).</title>
        <authorList>
            <person name="Buettner E."/>
            <person name="Kellner H."/>
        </authorList>
    </citation>
    <scope>NUCLEOTIDE SEQUENCE [LARGE SCALE GENOMIC DNA]</scope>
    <source>
        <strain evidence="2 3">DSM 108506</strain>
    </source>
</reference>
<evidence type="ECO:0000256" key="1">
    <source>
        <dbReference type="SAM" id="MobiDB-lite"/>
    </source>
</evidence>
<dbReference type="EMBL" id="SGPM01000699">
    <property type="protein sequence ID" value="THH16878.1"/>
    <property type="molecule type" value="Genomic_DNA"/>
</dbReference>
<gene>
    <name evidence="2" type="ORF">EUX98_g9234</name>
</gene>
<dbReference type="OrthoDB" id="2685482at2759"/>
<feature type="compositionally biased region" description="Acidic residues" evidence="1">
    <location>
        <begin position="501"/>
        <end position="515"/>
    </location>
</feature>
<keyword evidence="3" id="KW-1185">Reference proteome</keyword>
<dbReference type="Proteomes" id="UP000308730">
    <property type="component" value="Unassembled WGS sequence"/>
</dbReference>
<name>A0A4S4LY70_9APHY</name>
<feature type="compositionally biased region" description="Basic and acidic residues" evidence="1">
    <location>
        <begin position="852"/>
        <end position="864"/>
    </location>
</feature>
<comment type="caution">
    <text evidence="2">The sequence shown here is derived from an EMBL/GenBank/DDBJ whole genome shotgun (WGS) entry which is preliminary data.</text>
</comment>
<feature type="compositionally biased region" description="Low complexity" evidence="1">
    <location>
        <begin position="750"/>
        <end position="764"/>
    </location>
</feature>
<feature type="compositionally biased region" description="Basic residues" evidence="1">
    <location>
        <begin position="433"/>
        <end position="444"/>
    </location>
</feature>
<feature type="region of interest" description="Disordered" evidence="1">
    <location>
        <begin position="837"/>
        <end position="890"/>
    </location>
</feature>
<feature type="region of interest" description="Disordered" evidence="1">
    <location>
        <begin position="401"/>
        <end position="461"/>
    </location>
</feature>
<accession>A0A4S4LY70</accession>
<feature type="compositionally biased region" description="Basic and acidic residues" evidence="1">
    <location>
        <begin position="516"/>
        <end position="532"/>
    </location>
</feature>
<proteinExistence type="predicted"/>
<organism evidence="2 3">
    <name type="scientific">Antrodiella citrinella</name>
    <dbReference type="NCBI Taxonomy" id="2447956"/>
    <lineage>
        <taxon>Eukaryota</taxon>
        <taxon>Fungi</taxon>
        <taxon>Dikarya</taxon>
        <taxon>Basidiomycota</taxon>
        <taxon>Agaricomycotina</taxon>
        <taxon>Agaricomycetes</taxon>
        <taxon>Polyporales</taxon>
        <taxon>Steccherinaceae</taxon>
        <taxon>Antrodiella</taxon>
    </lineage>
</organism>
<dbReference type="AlphaFoldDB" id="A0A4S4LY70"/>
<evidence type="ECO:0000313" key="2">
    <source>
        <dbReference type="EMBL" id="THH16878.1"/>
    </source>
</evidence>
<feature type="region of interest" description="Disordered" evidence="1">
    <location>
        <begin position="474"/>
        <end position="532"/>
    </location>
</feature>
<evidence type="ECO:0000313" key="3">
    <source>
        <dbReference type="Proteomes" id="UP000308730"/>
    </source>
</evidence>
<feature type="region of interest" description="Disordered" evidence="1">
    <location>
        <begin position="715"/>
        <end position="778"/>
    </location>
</feature>
<feature type="compositionally biased region" description="Polar residues" evidence="1">
    <location>
        <begin position="837"/>
        <end position="847"/>
    </location>
</feature>
<sequence>MARAAKSKTRPTRPVKDLVVKSYHCTKEHKDLIEDDLERYRGASRKKQDRKVREDIVADAVTRIRNAFNIDNEDTVKAMPKQIRQWFNNQNRERWRKATNRLKTMTAQRLWGKRNNDEVTTAMINKGVDVTVKRERIGNYNSTVSDLFSELTEEEKAHWTKLANSYNKNGGTEEEKSELADKKLDEISEDFIDEVYTQMGVLSVIMVARVVEQDGKKTVVVDIQNKRSPDSKVPSWTDVYGTNAIAKLNVHEFHLYAHKAFNVPVLTIDGEKQKELPEFPTIARREDLERDGKGFPVPRRSDELKTVHEKEAYVRQFLKIHYQMASSFKKKTVNWVKLSDPDLRAQFVDDKYLPPEVVLQDPSRLNEVHLVTLIDHWRARYDRDVEAFRFRAYREGSNMHPAVYTIAPPGNDDTTSDSDFSSSDSDDPETRPKASRTKAGKGKGRAVPVGKRLKEKEDISDEELEDLEMDVNWDWGTGSVEGKGKGRAVESPPVRKKQRDSEDEVGDLGMDDSWDWDMHPGESDDEKGTDRDTLSLEQRAATSGPVLGKNLLSMRRAFILNLSPGESFQRLVKHHITTVNEKVSLPDVAPVEWATWSYSSVHMPEHVHLTAEYKGVLGWIEDNTHAASTSSPLRELFLLVTGMFLRDLNTTQFQSDDADGLSTYPSYICESIIPFGEAYSRINRAVKSVLETPAVNPPPNTTTTTCHDHALRETATMHPTRHNERVNGPLPRTSKPNAPSLAHSGPAYPPSSSVKSPSSEHPPSTQHPPPTDDGKELAAGGALGALHRTLGGPSEPIEIAFGEGSARRAMPMPRGMNIPDGKSQEPMQRLLFTVPSLESQANQSHRQPSMLLREKAKQEQEAKMITEATGAKRKKDTAPSSPAKKKRKQA</sequence>
<protein>
    <submittedName>
        <fullName evidence="2">Uncharacterized protein</fullName>
    </submittedName>
</protein>